<name>A0A7C5QJX4_AQUAO</name>
<dbReference type="Pfam" id="PF05309">
    <property type="entry name" value="TraE"/>
    <property type="match status" value="1"/>
</dbReference>
<dbReference type="AlphaFoldDB" id="A0A7C5QJX4"/>
<dbReference type="EMBL" id="DRNB01000008">
    <property type="protein sequence ID" value="HHJ63320.1"/>
    <property type="molecule type" value="Genomic_DNA"/>
</dbReference>
<accession>A0A7C5QJX4</accession>
<protein>
    <recommendedName>
        <fullName evidence="3">Type IV conjugative transfer system protein TraE</fullName>
    </recommendedName>
</protein>
<sequence length="182" mass="21196">MKYFDLISKLDAQTRFLGLTATLLAAGLLFMSFTTYSLYSRKTVVILPPKVEKEFWVAGNTLSSSYLEQVAYYIADRVMTVSPQNVESSLDMIRPFFSTVPEDLKKLDRVFVKIAKTVKENDYYQVFYPLRFRIDQKRSRLVVEGMVRKMSGMQYIGQERKTVVINFYVRNGRFFVKGIEVN</sequence>
<organism evidence="2">
    <name type="scientific">Aquifex aeolicus</name>
    <dbReference type="NCBI Taxonomy" id="63363"/>
    <lineage>
        <taxon>Bacteria</taxon>
        <taxon>Pseudomonadati</taxon>
        <taxon>Aquificota</taxon>
        <taxon>Aquificia</taxon>
        <taxon>Aquificales</taxon>
        <taxon>Aquificaceae</taxon>
        <taxon>Aquifex</taxon>
    </lineage>
</organism>
<keyword evidence="1" id="KW-1133">Transmembrane helix</keyword>
<evidence type="ECO:0000256" key="1">
    <source>
        <dbReference type="SAM" id="Phobius"/>
    </source>
</evidence>
<dbReference type="InterPro" id="IPR007973">
    <property type="entry name" value="Pilus_assembly_TraE"/>
</dbReference>
<dbReference type="Proteomes" id="UP000885792">
    <property type="component" value="Unassembled WGS sequence"/>
</dbReference>
<feature type="transmembrane region" description="Helical" evidence="1">
    <location>
        <begin position="16"/>
        <end position="39"/>
    </location>
</feature>
<comment type="caution">
    <text evidence="2">The sequence shown here is derived from an EMBL/GenBank/DDBJ whole genome shotgun (WGS) entry which is preliminary data.</text>
</comment>
<keyword evidence="1" id="KW-0472">Membrane</keyword>
<evidence type="ECO:0008006" key="3">
    <source>
        <dbReference type="Google" id="ProtNLM"/>
    </source>
</evidence>
<reference evidence="2" key="1">
    <citation type="journal article" date="2020" name="mSystems">
        <title>Genome- and Community-Level Interaction Insights into Carbon Utilization and Element Cycling Functions of Hydrothermarchaeota in Hydrothermal Sediment.</title>
        <authorList>
            <person name="Zhou Z."/>
            <person name="Liu Y."/>
            <person name="Xu W."/>
            <person name="Pan J."/>
            <person name="Luo Z.H."/>
            <person name="Li M."/>
        </authorList>
    </citation>
    <scope>NUCLEOTIDE SEQUENCE [LARGE SCALE GENOMIC DNA]</scope>
    <source>
        <strain evidence="2">HyVt-501</strain>
    </source>
</reference>
<proteinExistence type="predicted"/>
<evidence type="ECO:0000313" key="2">
    <source>
        <dbReference type="EMBL" id="HHJ63320.1"/>
    </source>
</evidence>
<keyword evidence="1" id="KW-0812">Transmembrane</keyword>
<gene>
    <name evidence="2" type="ORF">ENJ61_00270</name>
</gene>